<evidence type="ECO:0000313" key="2">
    <source>
        <dbReference type="Proteomes" id="UP001517247"/>
    </source>
</evidence>
<proteinExistence type="predicted"/>
<dbReference type="Proteomes" id="UP001517247">
    <property type="component" value="Unassembled WGS sequence"/>
</dbReference>
<gene>
    <name evidence="1" type="ORF">E6A44_005205</name>
</gene>
<name>A0ABW9J4F1_9SPHI</name>
<protein>
    <submittedName>
        <fullName evidence="1">Uncharacterized protein</fullName>
    </submittedName>
</protein>
<accession>A0ABW9J4F1</accession>
<keyword evidence="2" id="KW-1185">Reference proteome</keyword>
<dbReference type="RefSeq" id="WP_138722069.1">
    <property type="nucleotide sequence ID" value="NZ_SSHJ02000001.1"/>
</dbReference>
<reference evidence="1 2" key="1">
    <citation type="submission" date="2024-12" db="EMBL/GenBank/DDBJ databases">
        <authorList>
            <person name="Hu S."/>
        </authorList>
    </citation>
    <scope>NUCLEOTIDE SEQUENCE [LARGE SCALE GENOMIC DNA]</scope>
    <source>
        <strain evidence="1 2">THG-T11</strain>
    </source>
</reference>
<sequence length="193" mass="21990">MKKVIELCMIISAVFILNSCENPLTTGQKLQQHNANYVWKALYKNRDFDGKRIALEGYISLANWRGKGDENYCELVDETGTHLMWITLETKSKNSIKIAKTGKTEEANNIHYLEFDEANSAILDNEGKPLPIANKVRLSFDINYVKHKDTEVYPEQVVTAGDLGKKNTLMGNTAKIGEKFYLFNINNIRIDKL</sequence>
<comment type="caution">
    <text evidence="1">The sequence shown here is derived from an EMBL/GenBank/DDBJ whole genome shotgun (WGS) entry which is preliminary data.</text>
</comment>
<evidence type="ECO:0000313" key="1">
    <source>
        <dbReference type="EMBL" id="MFN0254959.1"/>
    </source>
</evidence>
<organism evidence="1 2">
    <name type="scientific">Pedobacter ureilyticus</name>
    <dbReference type="NCBI Taxonomy" id="1393051"/>
    <lineage>
        <taxon>Bacteria</taxon>
        <taxon>Pseudomonadati</taxon>
        <taxon>Bacteroidota</taxon>
        <taxon>Sphingobacteriia</taxon>
        <taxon>Sphingobacteriales</taxon>
        <taxon>Sphingobacteriaceae</taxon>
        <taxon>Pedobacter</taxon>
    </lineage>
</organism>
<dbReference type="EMBL" id="SSHJ02000001">
    <property type="protein sequence ID" value="MFN0254959.1"/>
    <property type="molecule type" value="Genomic_DNA"/>
</dbReference>